<evidence type="ECO:0000313" key="3">
    <source>
        <dbReference type="EMBL" id="KAK5854165.1"/>
    </source>
</evidence>
<protein>
    <recommendedName>
        <fullName evidence="2">Autophagy-related protein 16 domain-containing protein</fullName>
    </recommendedName>
</protein>
<keyword evidence="4" id="KW-1185">Reference proteome</keyword>
<reference evidence="3 4" key="1">
    <citation type="journal article" date="2023" name="Genes (Basel)">
        <title>Chromosome-Level Genome Assembly and Circadian Gene Repertoire of the Patagonia Blennie Eleginops maclovinus-The Closest Ancestral Proxy of Antarctic Cryonotothenioids.</title>
        <authorList>
            <person name="Cheng C.C."/>
            <person name="Rivera-Colon A.G."/>
            <person name="Minhas B.F."/>
            <person name="Wilson L."/>
            <person name="Rayamajhi N."/>
            <person name="Vargas-Chacoff L."/>
            <person name="Catchen J.M."/>
        </authorList>
    </citation>
    <scope>NUCLEOTIDE SEQUENCE [LARGE SCALE GENOMIC DNA]</scope>
    <source>
        <strain evidence="3">JMC-PN-2008</strain>
    </source>
</reference>
<dbReference type="InterPro" id="IPR013923">
    <property type="entry name" value="Autophagy-rel_prot_16_dom"/>
</dbReference>
<accession>A0AAN7X2A2</accession>
<sequence length="206" mass="24583">MRSWKNHVRGELQQRDQTEKLPFIGVFTSLSQMEERFEFRKTFLDDVQSKSLDRGGRESEHLAEKLSQTVSDLTTVLYLKEAELQYWQSRVSHYRQEALSLAKRSNTLKTTLSEFEYTIECQSKELAALRNEQKGINEALALACREKDELLQRWMEEKREEADRLNKYNDAQERWQRVAKHLKKHLHSERKKEFVPIVTNSWYGEK</sequence>
<name>A0AAN7X2A2_ELEMC</name>
<proteinExistence type="predicted"/>
<dbReference type="AlphaFoldDB" id="A0AAN7X2A2"/>
<evidence type="ECO:0000259" key="2">
    <source>
        <dbReference type="Pfam" id="PF08614"/>
    </source>
</evidence>
<evidence type="ECO:0000256" key="1">
    <source>
        <dbReference type="SAM" id="Coils"/>
    </source>
</evidence>
<dbReference type="EMBL" id="JAUZQC010000019">
    <property type="protein sequence ID" value="KAK5854165.1"/>
    <property type="molecule type" value="Genomic_DNA"/>
</dbReference>
<comment type="caution">
    <text evidence="3">The sequence shown here is derived from an EMBL/GenBank/DDBJ whole genome shotgun (WGS) entry which is preliminary data.</text>
</comment>
<gene>
    <name evidence="3" type="ORF">PBY51_015259</name>
</gene>
<organism evidence="3 4">
    <name type="scientific">Eleginops maclovinus</name>
    <name type="common">Patagonian blennie</name>
    <name type="synonym">Eleginus maclovinus</name>
    <dbReference type="NCBI Taxonomy" id="56733"/>
    <lineage>
        <taxon>Eukaryota</taxon>
        <taxon>Metazoa</taxon>
        <taxon>Chordata</taxon>
        <taxon>Craniata</taxon>
        <taxon>Vertebrata</taxon>
        <taxon>Euteleostomi</taxon>
        <taxon>Actinopterygii</taxon>
        <taxon>Neopterygii</taxon>
        <taxon>Teleostei</taxon>
        <taxon>Neoteleostei</taxon>
        <taxon>Acanthomorphata</taxon>
        <taxon>Eupercaria</taxon>
        <taxon>Perciformes</taxon>
        <taxon>Notothenioidei</taxon>
        <taxon>Eleginopidae</taxon>
        <taxon>Eleginops</taxon>
    </lineage>
</organism>
<keyword evidence="1" id="KW-0175">Coiled coil</keyword>
<dbReference type="Pfam" id="PF08614">
    <property type="entry name" value="ATG16"/>
    <property type="match status" value="1"/>
</dbReference>
<evidence type="ECO:0000313" key="4">
    <source>
        <dbReference type="Proteomes" id="UP001346869"/>
    </source>
</evidence>
<feature type="domain" description="Autophagy-related protein 16" evidence="2">
    <location>
        <begin position="64"/>
        <end position="166"/>
    </location>
</feature>
<feature type="coiled-coil region" evidence="1">
    <location>
        <begin position="112"/>
        <end position="171"/>
    </location>
</feature>
<reference evidence="3 4" key="2">
    <citation type="journal article" date="2023" name="Mol. Biol. Evol.">
        <title>Genomics of Secondarily Temperate Adaptation in the Only Non-Antarctic Icefish.</title>
        <authorList>
            <person name="Rivera-Colon A.G."/>
            <person name="Rayamajhi N."/>
            <person name="Minhas B.F."/>
            <person name="Madrigal G."/>
            <person name="Bilyk K.T."/>
            <person name="Yoon V."/>
            <person name="Hune M."/>
            <person name="Gregory S."/>
            <person name="Cheng C.H.C."/>
            <person name="Catchen J.M."/>
        </authorList>
    </citation>
    <scope>NUCLEOTIDE SEQUENCE [LARGE SCALE GENOMIC DNA]</scope>
    <source>
        <strain evidence="3">JMC-PN-2008</strain>
    </source>
</reference>
<dbReference type="Proteomes" id="UP001346869">
    <property type="component" value="Unassembled WGS sequence"/>
</dbReference>